<dbReference type="PANTHER" id="PTHR45138">
    <property type="entry name" value="REGULATORY COMPONENTS OF SENSORY TRANSDUCTION SYSTEM"/>
    <property type="match status" value="1"/>
</dbReference>
<dbReference type="InterPro" id="IPR000160">
    <property type="entry name" value="GGDEF_dom"/>
</dbReference>
<evidence type="ECO:0000313" key="4">
    <source>
        <dbReference type="Proteomes" id="UP000216052"/>
    </source>
</evidence>
<sequence>MSEQQTNQLVAELTAELESLQTENVRLKETQQQIAEINNNYLMLHYLTSSIQACQTTRELWETYLHNLSDCGFNYDHVAVLLADEDGNFTERLTLAAGKVVQTTVLQTNGYILQAISTKAAVTSPDNLKAALPIAGKSGKITAILLAEKASGIFFEDLQLLDVYIRQTAALIDNIMLTEKLRHFQELLGRQLDQFVMLHYVTKAIHDAGNYYDVLEKYLTTLCSSLGFDFREGILYILAENKLQRASLQGEQLELVEMEAAEGQFLESVVKTKQYKLSDDSRHLLMPLNSFGNVTAVIEINHDVPITPEQIQILEIFAMQTSSAIDNTRLKLHLEYVSFHDQLTGLYNRAYFEREIQRIEKEDTKPVGLIICDLDGLKVINDTCGHAAGDYFIATAAELIKTVVPANTIAARIGGDEFAIVIPGSTAKTTKQTGLALKKELRNYNARLPVMPLGMSVGWATRTKLIKMIDVFKQADSRMYQDKYLHGEASRNYILKMLTQRQQGKS</sequence>
<organism evidence="3 4">
    <name type="scientific">Sporomusa acidovorans (strain ATCC 49682 / DSM 3132 / Mol)</name>
    <dbReference type="NCBI Taxonomy" id="1123286"/>
    <lineage>
        <taxon>Bacteria</taxon>
        <taxon>Bacillati</taxon>
        <taxon>Bacillota</taxon>
        <taxon>Negativicutes</taxon>
        <taxon>Selenomonadales</taxon>
        <taxon>Sporomusaceae</taxon>
        <taxon>Sporomusa</taxon>
    </lineage>
</organism>
<gene>
    <name evidence="3" type="ORF">SPACI_002800</name>
</gene>
<evidence type="ECO:0000256" key="1">
    <source>
        <dbReference type="SAM" id="Coils"/>
    </source>
</evidence>
<evidence type="ECO:0000259" key="2">
    <source>
        <dbReference type="PROSITE" id="PS50887"/>
    </source>
</evidence>
<dbReference type="RefSeq" id="WP_093793848.1">
    <property type="nucleotide sequence ID" value="NZ_CP155571.1"/>
</dbReference>
<keyword evidence="4" id="KW-1185">Reference proteome</keyword>
<dbReference type="InterPro" id="IPR029016">
    <property type="entry name" value="GAF-like_dom_sf"/>
</dbReference>
<proteinExistence type="predicted"/>
<dbReference type="NCBIfam" id="TIGR00254">
    <property type="entry name" value="GGDEF"/>
    <property type="match status" value="1"/>
</dbReference>
<feature type="coiled-coil region" evidence="1">
    <location>
        <begin position="3"/>
        <end position="40"/>
    </location>
</feature>
<dbReference type="PANTHER" id="PTHR45138:SF9">
    <property type="entry name" value="DIGUANYLATE CYCLASE DGCM-RELATED"/>
    <property type="match status" value="1"/>
</dbReference>
<dbReference type="CDD" id="cd01949">
    <property type="entry name" value="GGDEF"/>
    <property type="match status" value="1"/>
</dbReference>
<dbReference type="Proteomes" id="UP000216052">
    <property type="component" value="Chromosome"/>
</dbReference>
<keyword evidence="1" id="KW-0175">Coiled coil</keyword>
<accession>A0ABZ3IW60</accession>
<dbReference type="SMART" id="SM00267">
    <property type="entry name" value="GGDEF"/>
    <property type="match status" value="1"/>
</dbReference>
<name>A0ABZ3IW60_SPOA4</name>
<feature type="domain" description="GGDEF" evidence="2">
    <location>
        <begin position="365"/>
        <end position="496"/>
    </location>
</feature>
<dbReference type="Gene3D" id="3.30.70.270">
    <property type="match status" value="1"/>
</dbReference>
<dbReference type="Pfam" id="PF00990">
    <property type="entry name" value="GGDEF"/>
    <property type="match status" value="1"/>
</dbReference>
<dbReference type="InterPro" id="IPR043128">
    <property type="entry name" value="Rev_trsase/Diguanyl_cyclase"/>
</dbReference>
<dbReference type="EMBL" id="CP155571">
    <property type="protein sequence ID" value="XFO70292.1"/>
    <property type="molecule type" value="Genomic_DNA"/>
</dbReference>
<dbReference type="PROSITE" id="PS50887">
    <property type="entry name" value="GGDEF"/>
    <property type="match status" value="1"/>
</dbReference>
<protein>
    <recommendedName>
        <fullName evidence="2">GGDEF domain-containing protein</fullName>
    </recommendedName>
</protein>
<dbReference type="InterPro" id="IPR050469">
    <property type="entry name" value="Diguanylate_Cyclase"/>
</dbReference>
<dbReference type="SUPFAM" id="SSF55781">
    <property type="entry name" value="GAF domain-like"/>
    <property type="match status" value="1"/>
</dbReference>
<dbReference type="SUPFAM" id="SSF55073">
    <property type="entry name" value="Nucleotide cyclase"/>
    <property type="match status" value="1"/>
</dbReference>
<evidence type="ECO:0000313" key="3">
    <source>
        <dbReference type="EMBL" id="XFO70292.1"/>
    </source>
</evidence>
<reference evidence="3" key="1">
    <citation type="submission" date="2024-05" db="EMBL/GenBank/DDBJ databases">
        <title>Isolation and characterization of Sporomusa carbonis sp. nov., a carboxydotrophic hydrogenogen in the genus of Sporomusa isolated from a charcoal burning pile.</title>
        <authorList>
            <person name="Boeer T."/>
            <person name="Rosenbaum F."/>
            <person name="Eysell L."/>
            <person name="Mueller V."/>
            <person name="Daniel R."/>
            <person name="Poehlein A."/>
        </authorList>
    </citation>
    <scope>NUCLEOTIDE SEQUENCE [LARGE SCALE GENOMIC DNA]</scope>
    <source>
        <strain evidence="3">DSM 3132</strain>
    </source>
</reference>
<dbReference type="InterPro" id="IPR029787">
    <property type="entry name" value="Nucleotide_cyclase"/>
</dbReference>
<dbReference type="Gene3D" id="3.30.450.40">
    <property type="match status" value="2"/>
</dbReference>